<evidence type="ECO:0000256" key="1">
    <source>
        <dbReference type="SAM" id="Phobius"/>
    </source>
</evidence>
<comment type="caution">
    <text evidence="2">The sequence shown here is derived from an EMBL/GenBank/DDBJ whole genome shotgun (WGS) entry which is preliminary data.</text>
</comment>
<evidence type="ECO:0000313" key="2">
    <source>
        <dbReference type="EMBL" id="KEA57975.1"/>
    </source>
</evidence>
<keyword evidence="1" id="KW-1133">Transmembrane helix</keyword>
<name>A0A071MBH3_9BURK</name>
<keyword evidence="1" id="KW-0812">Transmembrane</keyword>
<organism evidence="2">
    <name type="scientific">Burkholderia cenocepacia</name>
    <dbReference type="NCBI Taxonomy" id="95486"/>
    <lineage>
        <taxon>Bacteria</taxon>
        <taxon>Pseudomonadati</taxon>
        <taxon>Pseudomonadota</taxon>
        <taxon>Betaproteobacteria</taxon>
        <taxon>Burkholderiales</taxon>
        <taxon>Burkholderiaceae</taxon>
        <taxon>Burkholderia</taxon>
        <taxon>Burkholderia cepacia complex</taxon>
    </lineage>
</organism>
<protein>
    <submittedName>
        <fullName evidence="2">Uncharacterized protein</fullName>
    </submittedName>
</protein>
<reference evidence="2" key="1">
    <citation type="submission" date="2014-04" db="EMBL/GenBank/DDBJ databases">
        <title>In planta biocontrol of soil-borne Fusarium wilt of banana through a plant endophytic bacterium, Burkholderia cenocepacia 869T2.</title>
        <authorList>
            <person name="Ho Y.-N."/>
            <person name="Chiang H.-M."/>
            <person name="Chao C.-P."/>
            <person name="Su C.-C."/>
            <person name="Hsu H.-F."/>
            <person name="Guo C.-T."/>
            <person name="Hsieh J.-L."/>
            <person name="Huang C.-C."/>
        </authorList>
    </citation>
    <scope>NUCLEOTIDE SEQUENCE [LARGE SCALE GENOMIC DNA]</scope>
    <source>
        <strain evidence="2">869T2</strain>
    </source>
</reference>
<dbReference type="AlphaFoldDB" id="A0A071MBH3"/>
<dbReference type="EMBL" id="JJOA01000015">
    <property type="protein sequence ID" value="KEA57975.1"/>
    <property type="molecule type" value="Genomic_DNA"/>
</dbReference>
<sequence length="71" mass="8068">MNWQTEAQALSVVQKIILDNLLFSAIFAYIIMELAMIVAGKILSFVDMIRAKIKQEKIPKQVAWYAVNLAI</sequence>
<feature type="transmembrane region" description="Helical" evidence="1">
    <location>
        <begin position="21"/>
        <end position="46"/>
    </location>
</feature>
<accession>A0A071MBH3</accession>
<gene>
    <name evidence="2" type="ORF">DT99_19420</name>
</gene>
<proteinExistence type="predicted"/>
<keyword evidence="1" id="KW-0472">Membrane</keyword>